<evidence type="ECO:0000259" key="1">
    <source>
        <dbReference type="Pfam" id="PF13338"/>
    </source>
</evidence>
<name>A0A1H2ATT0_9MICC</name>
<dbReference type="Pfam" id="PF13338">
    <property type="entry name" value="AbiEi_4"/>
    <property type="match status" value="1"/>
</dbReference>
<reference evidence="3" key="1">
    <citation type="submission" date="2016-10" db="EMBL/GenBank/DDBJ databases">
        <authorList>
            <person name="Varghese N."/>
            <person name="Submissions S."/>
        </authorList>
    </citation>
    <scope>NUCLEOTIDE SEQUENCE [LARGE SCALE GENOMIC DNA]</scope>
    <source>
        <strain evidence="3">IMMIB L-1606</strain>
    </source>
</reference>
<dbReference type="InterPro" id="IPR011335">
    <property type="entry name" value="Restrct_endonuc-II-like"/>
</dbReference>
<dbReference type="Proteomes" id="UP000198751">
    <property type="component" value="Chromosome I"/>
</dbReference>
<keyword evidence="3" id="KW-1185">Reference proteome</keyword>
<evidence type="ECO:0000313" key="2">
    <source>
        <dbReference type="EMBL" id="SDT49420.1"/>
    </source>
</evidence>
<proteinExistence type="predicted"/>
<accession>A0A1H2ATT0</accession>
<evidence type="ECO:0000313" key="3">
    <source>
        <dbReference type="Proteomes" id="UP000198751"/>
    </source>
</evidence>
<feature type="domain" description="AbiEi antitoxin N-terminal" evidence="1">
    <location>
        <begin position="2"/>
        <end position="35"/>
    </location>
</feature>
<sequence>MVSTGQLAEAGLESRMVAEAVKAGVILRLRRGAYVRRSYWNTLKPWNQDWLMIMAHYESTGGVARYTHVSAALLHGCDVWNTGSAVHVTTQYSNSRTSAGVDVRTHRLPLAAGDLATLWRPDGRGILTTGLERTVLDCARILPRAKAAVIGDHALRKGASLEGMRRLLDDGTVKRGSRRAAELLDVLDARSESAGETRTRLLLYSFGLDRFTPQVEIPTPEGFFRADFADAEAKVVIEFDGAAKYFDYKPTDDVLVAERLRETALTEAGWRVFRLRWKHLDRPEELRRRLLEFLGQHPGTQKRPRPA</sequence>
<dbReference type="Gene3D" id="3.40.960.10">
    <property type="entry name" value="VSR Endonuclease"/>
    <property type="match status" value="1"/>
</dbReference>
<dbReference type="AlphaFoldDB" id="A0A1H2ATT0"/>
<gene>
    <name evidence="2" type="ORF">SAMN04489743_3196</name>
</gene>
<dbReference type="SUPFAM" id="SSF52980">
    <property type="entry name" value="Restriction endonuclease-like"/>
    <property type="match status" value="1"/>
</dbReference>
<dbReference type="EMBL" id="LT629779">
    <property type="protein sequence ID" value="SDT49420.1"/>
    <property type="molecule type" value="Genomic_DNA"/>
</dbReference>
<protein>
    <submittedName>
        <fullName evidence="2">Transcriptional regulator, AbiEi antitoxin, Type IV TA system</fullName>
    </submittedName>
</protein>
<dbReference type="InterPro" id="IPR025159">
    <property type="entry name" value="AbiEi_N"/>
</dbReference>
<organism evidence="2 3">
    <name type="scientific">Pseudarthrobacter equi</name>
    <dbReference type="NCBI Taxonomy" id="728066"/>
    <lineage>
        <taxon>Bacteria</taxon>
        <taxon>Bacillati</taxon>
        <taxon>Actinomycetota</taxon>
        <taxon>Actinomycetes</taxon>
        <taxon>Micrococcales</taxon>
        <taxon>Micrococcaceae</taxon>
        <taxon>Pseudarthrobacter</taxon>
    </lineage>
</organism>